<dbReference type="PROSITE" id="PS00630">
    <property type="entry name" value="IMP_2"/>
    <property type="match status" value="1"/>
</dbReference>
<dbReference type="PATRIC" id="fig|1414851.3.peg.961"/>
<comment type="cofactor">
    <cofactor evidence="2 7 8">
        <name>Mg(2+)</name>
        <dbReference type="ChEBI" id="CHEBI:18420"/>
    </cofactor>
</comment>
<keyword evidence="4 7" id="KW-0479">Metal-binding</keyword>
<dbReference type="EC" id="3.1.3.25" evidence="8"/>
<evidence type="ECO:0000256" key="6">
    <source>
        <dbReference type="ARBA" id="ARBA00022842"/>
    </source>
</evidence>
<dbReference type="InterPro" id="IPR020583">
    <property type="entry name" value="Inositol_monoP_metal-BS"/>
</dbReference>
<dbReference type="PRINTS" id="PR00377">
    <property type="entry name" value="IMPHPHTASES"/>
</dbReference>
<dbReference type="GO" id="GO:0006020">
    <property type="term" value="P:inositol metabolic process"/>
    <property type="evidence" value="ECO:0007669"/>
    <property type="project" value="TreeGrafter"/>
</dbReference>
<feature type="binding site" evidence="7">
    <location>
        <position position="73"/>
    </location>
    <ligand>
        <name>Mg(2+)</name>
        <dbReference type="ChEBI" id="CHEBI:18420"/>
        <label>1</label>
        <note>catalytic</note>
    </ligand>
</feature>
<dbReference type="PROSITE" id="PS00629">
    <property type="entry name" value="IMP_1"/>
    <property type="match status" value="1"/>
</dbReference>
<keyword evidence="5 8" id="KW-0378">Hydrolase</keyword>
<keyword evidence="6 7" id="KW-0460">Magnesium</keyword>
<comment type="catalytic activity">
    <reaction evidence="1 8">
        <text>a myo-inositol phosphate + H2O = myo-inositol + phosphate</text>
        <dbReference type="Rhea" id="RHEA:24056"/>
        <dbReference type="ChEBI" id="CHEBI:15377"/>
        <dbReference type="ChEBI" id="CHEBI:17268"/>
        <dbReference type="ChEBI" id="CHEBI:43474"/>
        <dbReference type="ChEBI" id="CHEBI:84139"/>
        <dbReference type="EC" id="3.1.3.25"/>
    </reaction>
</comment>
<dbReference type="PANTHER" id="PTHR20854:SF4">
    <property type="entry name" value="INOSITOL-1-MONOPHOSPHATASE-RELATED"/>
    <property type="match status" value="1"/>
</dbReference>
<protein>
    <recommendedName>
        <fullName evidence="8">Inositol-1-monophosphatase</fullName>
        <ecNumber evidence="8">3.1.3.25</ecNumber>
    </recommendedName>
</protein>
<name>V8G7C6_9BURK</name>
<dbReference type="InterPro" id="IPR020550">
    <property type="entry name" value="Inositol_monophosphatase_CS"/>
</dbReference>
<evidence type="ECO:0000256" key="2">
    <source>
        <dbReference type="ARBA" id="ARBA00001946"/>
    </source>
</evidence>
<dbReference type="CDD" id="cd01639">
    <property type="entry name" value="IMPase"/>
    <property type="match status" value="1"/>
</dbReference>
<reference evidence="9 10" key="1">
    <citation type="submission" date="2013-11" db="EMBL/GenBank/DDBJ databases">
        <title>Genomic analysis of Pelistega sp. HM-7.</title>
        <authorList>
            <person name="Kumbhare S.V."/>
            <person name="Shetty S.A."/>
            <person name="Sharma O."/>
            <person name="Dhotre D.P."/>
        </authorList>
    </citation>
    <scope>NUCLEOTIDE SEQUENCE [LARGE SCALE GENOMIC DNA]</scope>
    <source>
        <strain evidence="9 10">HM-7</strain>
    </source>
</reference>
<feature type="binding site" evidence="7">
    <location>
        <position position="93"/>
    </location>
    <ligand>
        <name>Mg(2+)</name>
        <dbReference type="ChEBI" id="CHEBI:18420"/>
        <label>2</label>
    </ligand>
</feature>
<evidence type="ECO:0000313" key="9">
    <source>
        <dbReference type="EMBL" id="ETD72325.1"/>
    </source>
</evidence>
<dbReference type="Gene3D" id="3.30.540.10">
    <property type="entry name" value="Fructose-1,6-Bisphosphatase, subunit A, domain 1"/>
    <property type="match status" value="1"/>
</dbReference>
<keyword evidence="10" id="KW-1185">Reference proteome</keyword>
<proteinExistence type="inferred from homology"/>
<evidence type="ECO:0000256" key="1">
    <source>
        <dbReference type="ARBA" id="ARBA00001033"/>
    </source>
</evidence>
<dbReference type="InterPro" id="IPR022337">
    <property type="entry name" value="Inositol_monophosphatase_SuhB"/>
</dbReference>
<dbReference type="GO" id="GO:0008934">
    <property type="term" value="F:inositol monophosphate 1-phosphatase activity"/>
    <property type="evidence" value="ECO:0007669"/>
    <property type="project" value="InterPro"/>
</dbReference>
<dbReference type="GO" id="GO:0007165">
    <property type="term" value="P:signal transduction"/>
    <property type="evidence" value="ECO:0007669"/>
    <property type="project" value="TreeGrafter"/>
</dbReference>
<comment type="caution">
    <text evidence="9">The sequence shown here is derived from an EMBL/GenBank/DDBJ whole genome shotgun (WGS) entry which is preliminary data.</text>
</comment>
<dbReference type="PANTHER" id="PTHR20854">
    <property type="entry name" value="INOSITOL MONOPHOSPHATASE"/>
    <property type="match status" value="1"/>
</dbReference>
<dbReference type="Gene3D" id="3.40.190.80">
    <property type="match status" value="1"/>
</dbReference>
<dbReference type="GO" id="GO:0046854">
    <property type="term" value="P:phosphatidylinositol phosphate biosynthetic process"/>
    <property type="evidence" value="ECO:0007669"/>
    <property type="project" value="InterPro"/>
</dbReference>
<dbReference type="PRINTS" id="PR01959">
    <property type="entry name" value="SBIMPHPHTASE"/>
</dbReference>
<dbReference type="InterPro" id="IPR033942">
    <property type="entry name" value="IMPase"/>
</dbReference>
<evidence type="ECO:0000256" key="4">
    <source>
        <dbReference type="ARBA" id="ARBA00022723"/>
    </source>
</evidence>
<evidence type="ECO:0000256" key="3">
    <source>
        <dbReference type="ARBA" id="ARBA00009759"/>
    </source>
</evidence>
<organism evidence="9 10">
    <name type="scientific">Pelistega indica</name>
    <dbReference type="NCBI Taxonomy" id="1414851"/>
    <lineage>
        <taxon>Bacteria</taxon>
        <taxon>Pseudomonadati</taxon>
        <taxon>Pseudomonadota</taxon>
        <taxon>Betaproteobacteria</taxon>
        <taxon>Burkholderiales</taxon>
        <taxon>Alcaligenaceae</taxon>
        <taxon>Pelistega</taxon>
    </lineage>
</organism>
<dbReference type="OrthoDB" id="9785695at2"/>
<sequence>MSTNIDFQKALHAATEAAHQGAAILMEYFNHRDELVIEHKSRNDLVSQADKDAEKAIIAKLTQLCPEFAIIAEESQLEQGKQPESSLATWYIDPLDGTTNFLHGIPHFAVSIGLVAHKGTVLSAGMSPLTEDTPIVAVVLDPNRQELFSAYYFGGCQLNGQAIRCNKTATLGDALLGTGLPFRDFSFEDEYDPMLKAAIHQTRGIRRNGAAALDLAWVACGRFDAYWEMRLAPWDVAAGTLLVREAGGQVQDLYKQHPWPITGNVIATNRLLFDDFFAMLKPSLKTLP</sequence>
<dbReference type="AlphaFoldDB" id="V8G7C6"/>
<dbReference type="Pfam" id="PF00459">
    <property type="entry name" value="Inositol_P"/>
    <property type="match status" value="1"/>
</dbReference>
<feature type="binding site" evidence="7">
    <location>
        <position position="235"/>
    </location>
    <ligand>
        <name>Mg(2+)</name>
        <dbReference type="ChEBI" id="CHEBI:18420"/>
        <label>1</label>
        <note>catalytic</note>
    </ligand>
</feature>
<evidence type="ECO:0000256" key="8">
    <source>
        <dbReference type="RuleBase" id="RU364068"/>
    </source>
</evidence>
<dbReference type="SUPFAM" id="SSF56655">
    <property type="entry name" value="Carbohydrate phosphatase"/>
    <property type="match status" value="1"/>
</dbReference>
<evidence type="ECO:0000256" key="7">
    <source>
        <dbReference type="PIRSR" id="PIRSR600760-2"/>
    </source>
</evidence>
<accession>V8G7C6</accession>
<dbReference type="GO" id="GO:0046872">
    <property type="term" value="F:metal ion binding"/>
    <property type="evidence" value="ECO:0007669"/>
    <property type="project" value="UniProtKB-KW"/>
</dbReference>
<dbReference type="RefSeq" id="WP_023950312.1">
    <property type="nucleotide sequence ID" value="NZ_AYSV01000068.1"/>
</dbReference>
<dbReference type="Proteomes" id="UP000018766">
    <property type="component" value="Unassembled WGS sequence"/>
</dbReference>
<dbReference type="FunFam" id="3.30.540.10:FF:000003">
    <property type="entry name" value="Inositol-1-monophosphatase"/>
    <property type="match status" value="1"/>
</dbReference>
<evidence type="ECO:0000256" key="5">
    <source>
        <dbReference type="ARBA" id="ARBA00022801"/>
    </source>
</evidence>
<dbReference type="EMBL" id="AYSV01000068">
    <property type="protein sequence ID" value="ETD72325.1"/>
    <property type="molecule type" value="Genomic_DNA"/>
</dbReference>
<comment type="similarity">
    <text evidence="3 8">Belongs to the inositol monophosphatase superfamily.</text>
</comment>
<gene>
    <name evidence="9" type="ORF">V757_04800</name>
</gene>
<feature type="binding site" evidence="7">
    <location>
        <position position="95"/>
    </location>
    <ligand>
        <name>Mg(2+)</name>
        <dbReference type="ChEBI" id="CHEBI:18420"/>
        <label>1</label>
        <note>catalytic</note>
    </ligand>
</feature>
<evidence type="ECO:0000313" key="10">
    <source>
        <dbReference type="Proteomes" id="UP000018766"/>
    </source>
</evidence>
<feature type="binding site" evidence="7">
    <location>
        <position position="96"/>
    </location>
    <ligand>
        <name>Mg(2+)</name>
        <dbReference type="ChEBI" id="CHEBI:18420"/>
        <label>1</label>
        <note>catalytic</note>
    </ligand>
</feature>
<dbReference type="InterPro" id="IPR000760">
    <property type="entry name" value="Inositol_monophosphatase-like"/>
</dbReference>